<keyword evidence="2" id="KW-1185">Reference proteome</keyword>
<dbReference type="RefSeq" id="WP_130344749.1">
    <property type="nucleotide sequence ID" value="NZ_SGWQ01000004.1"/>
</dbReference>
<dbReference type="EMBL" id="SGWQ01000004">
    <property type="protein sequence ID" value="RZS39186.1"/>
    <property type="molecule type" value="Genomic_DNA"/>
</dbReference>
<gene>
    <name evidence="1" type="ORF">EV193_104402</name>
</gene>
<protein>
    <submittedName>
        <fullName evidence="1">Uncharacterized protein</fullName>
    </submittedName>
</protein>
<dbReference type="AlphaFoldDB" id="A0A4Q7KRZ0"/>
<evidence type="ECO:0000313" key="2">
    <source>
        <dbReference type="Proteomes" id="UP000294257"/>
    </source>
</evidence>
<sequence>MATIADKIRAEIDPYHGGPATPFIAAINAVLDLHKPSAWYEECTQHTFEEHEDTSVHLEAGDYDFDGCDDSRAPDRCAECTPANADDDYVPSVLYPCPTVRAIADELGVTGG</sequence>
<organism evidence="1 2">
    <name type="scientific">Herbihabitans rhizosphaerae</name>
    <dbReference type="NCBI Taxonomy" id="1872711"/>
    <lineage>
        <taxon>Bacteria</taxon>
        <taxon>Bacillati</taxon>
        <taxon>Actinomycetota</taxon>
        <taxon>Actinomycetes</taxon>
        <taxon>Pseudonocardiales</taxon>
        <taxon>Pseudonocardiaceae</taxon>
        <taxon>Herbihabitans</taxon>
    </lineage>
</organism>
<evidence type="ECO:0000313" key="1">
    <source>
        <dbReference type="EMBL" id="RZS39186.1"/>
    </source>
</evidence>
<comment type="caution">
    <text evidence="1">The sequence shown here is derived from an EMBL/GenBank/DDBJ whole genome shotgun (WGS) entry which is preliminary data.</text>
</comment>
<name>A0A4Q7KRZ0_9PSEU</name>
<reference evidence="1 2" key="1">
    <citation type="submission" date="2019-02" db="EMBL/GenBank/DDBJ databases">
        <title>Genomic Encyclopedia of Type Strains, Phase IV (KMG-IV): sequencing the most valuable type-strain genomes for metagenomic binning, comparative biology and taxonomic classification.</title>
        <authorList>
            <person name="Goeker M."/>
        </authorList>
    </citation>
    <scope>NUCLEOTIDE SEQUENCE [LARGE SCALE GENOMIC DNA]</scope>
    <source>
        <strain evidence="1 2">DSM 101727</strain>
    </source>
</reference>
<dbReference type="Proteomes" id="UP000294257">
    <property type="component" value="Unassembled WGS sequence"/>
</dbReference>
<accession>A0A4Q7KRZ0</accession>
<proteinExistence type="predicted"/>